<name>Q89H83_BRADU</name>
<organism evidence="1 2">
    <name type="scientific">Bradyrhizobium diazoefficiens (strain JCM 10833 / BCRC 13528 / IAM 13628 / NBRC 14792 / USDA 110)</name>
    <dbReference type="NCBI Taxonomy" id="224911"/>
    <lineage>
        <taxon>Bacteria</taxon>
        <taxon>Pseudomonadati</taxon>
        <taxon>Pseudomonadota</taxon>
        <taxon>Alphaproteobacteria</taxon>
        <taxon>Hyphomicrobiales</taxon>
        <taxon>Nitrobacteraceae</taxon>
        <taxon>Bradyrhizobium</taxon>
    </lineage>
</organism>
<evidence type="ECO:0000313" key="2">
    <source>
        <dbReference type="Proteomes" id="UP000002526"/>
    </source>
</evidence>
<sequence length="65" mass="7097">MERGGRQRHARKTQRAPSAILTECAMQNAISPAVRTKHGAHGRSDSVPLFMLCVVPLATQEVSIE</sequence>
<evidence type="ECO:0000313" key="1">
    <source>
        <dbReference type="EMBL" id="BAC51376.1"/>
    </source>
</evidence>
<protein>
    <submittedName>
        <fullName evidence="1">Bsr6111 protein</fullName>
    </submittedName>
</protein>
<proteinExistence type="predicted"/>
<reference evidence="2" key="1">
    <citation type="journal article" date="2002" name="DNA Res.">
        <title>Complete genomic sequence of nitrogen-fixing symbiotic bacterium Bradyrhizobium japonicum USDA110.</title>
        <authorList>
            <person name="Kaneko T."/>
            <person name="Nakamura Y."/>
            <person name="Sato S."/>
            <person name="Minamisawa K."/>
            <person name="Uchiumi T."/>
            <person name="Sasamoto S."/>
            <person name="Watanabe A."/>
            <person name="Idesawa K."/>
            <person name="Iriguchi M."/>
            <person name="Kawashima K."/>
            <person name="Kohara M."/>
            <person name="Matsumoto M."/>
            <person name="Shimpo S."/>
            <person name="Tsuruoka H."/>
            <person name="Wada T."/>
            <person name="Yamada M."/>
            <person name="Tabata S."/>
        </authorList>
    </citation>
    <scope>NUCLEOTIDE SEQUENCE [LARGE SCALE GENOMIC DNA]</scope>
    <source>
        <strain evidence="2">JCM 10833 / BCRC 13528 / IAM 13628 / NBRC 14792 / USDA 110</strain>
    </source>
</reference>
<dbReference type="KEGG" id="bja:bsr6111"/>
<gene>
    <name evidence="1" type="ordered locus">bsr6111</name>
</gene>
<dbReference type="EMBL" id="BA000040">
    <property type="protein sequence ID" value="BAC51376.1"/>
    <property type="molecule type" value="Genomic_DNA"/>
</dbReference>
<keyword evidence="2" id="KW-1185">Reference proteome</keyword>
<dbReference type="InParanoid" id="Q89H83"/>
<dbReference type="Proteomes" id="UP000002526">
    <property type="component" value="Chromosome"/>
</dbReference>
<accession>Q89H83</accession>
<dbReference type="AlphaFoldDB" id="Q89H83"/>
<dbReference type="HOGENOM" id="CLU_2841154_0_0_5"/>
<dbReference type="EnsemblBacteria" id="BAC51376">
    <property type="protein sequence ID" value="BAC51376"/>
    <property type="gene ID" value="BAC51376"/>
</dbReference>